<accession>A0AAP0QKP2</accession>
<comment type="caution">
    <text evidence="1">The sequence shown here is derived from an EMBL/GenBank/DDBJ whole genome shotgun (WGS) entry which is preliminary data.</text>
</comment>
<reference evidence="1 2" key="1">
    <citation type="submission" date="2024-05" db="EMBL/GenBank/DDBJ databases">
        <title>Haplotype-resolved chromosome-level genome assembly of Huyou (Citrus changshanensis).</title>
        <authorList>
            <person name="Miao C."/>
            <person name="Chen W."/>
            <person name="Wu Y."/>
            <person name="Wang L."/>
            <person name="Zhao S."/>
            <person name="Grierson D."/>
            <person name="Xu C."/>
            <person name="Chen K."/>
        </authorList>
    </citation>
    <scope>NUCLEOTIDE SEQUENCE [LARGE SCALE GENOMIC DNA]</scope>
    <source>
        <strain evidence="1">01-14</strain>
        <tissue evidence="1">Leaf</tissue>
    </source>
</reference>
<protein>
    <submittedName>
        <fullName evidence="1">Uncharacterized protein</fullName>
    </submittedName>
</protein>
<keyword evidence="2" id="KW-1185">Reference proteome</keyword>
<evidence type="ECO:0000313" key="1">
    <source>
        <dbReference type="EMBL" id="KAK9199146.1"/>
    </source>
</evidence>
<sequence>MGDYPNPVFGQALCRGDINRTVCQNYFENARLEILIKCITDAEAIICVLGTLLPVSATTVGLAAWGISKLAAVLGKL</sequence>
<organism evidence="1 2">
    <name type="scientific">Citrus x changshan-huyou</name>
    <dbReference type="NCBI Taxonomy" id="2935761"/>
    <lineage>
        <taxon>Eukaryota</taxon>
        <taxon>Viridiplantae</taxon>
        <taxon>Streptophyta</taxon>
        <taxon>Embryophyta</taxon>
        <taxon>Tracheophyta</taxon>
        <taxon>Spermatophyta</taxon>
        <taxon>Magnoliopsida</taxon>
        <taxon>eudicotyledons</taxon>
        <taxon>Gunneridae</taxon>
        <taxon>Pentapetalae</taxon>
        <taxon>rosids</taxon>
        <taxon>malvids</taxon>
        <taxon>Sapindales</taxon>
        <taxon>Rutaceae</taxon>
        <taxon>Aurantioideae</taxon>
        <taxon>Citrus</taxon>
    </lineage>
</organism>
<dbReference type="EMBL" id="JBCGBO010000005">
    <property type="protein sequence ID" value="KAK9199146.1"/>
    <property type="molecule type" value="Genomic_DNA"/>
</dbReference>
<proteinExistence type="predicted"/>
<gene>
    <name evidence="1" type="ORF">WN944_014334</name>
</gene>
<dbReference type="Proteomes" id="UP001428341">
    <property type="component" value="Unassembled WGS sequence"/>
</dbReference>
<dbReference type="AlphaFoldDB" id="A0AAP0QKP2"/>
<name>A0AAP0QKP2_9ROSI</name>
<evidence type="ECO:0000313" key="2">
    <source>
        <dbReference type="Proteomes" id="UP001428341"/>
    </source>
</evidence>